<gene>
    <name evidence="2" type="ORF">BS50DRAFT_576729</name>
</gene>
<evidence type="ECO:0000256" key="1">
    <source>
        <dbReference type="SAM" id="SignalP"/>
    </source>
</evidence>
<keyword evidence="3" id="KW-1185">Reference proteome</keyword>
<name>A0A2T2NFG2_CORCC</name>
<feature type="chain" id="PRO_5015641112" description="Secreted protein" evidence="1">
    <location>
        <begin position="21"/>
        <end position="162"/>
    </location>
</feature>
<sequence>MHLSSIATTFVFAFSGLILSVPVDVGIAGSKHNFYLATCSPSCLLLCDPDDTITAAIYFENGPITEGSSRVSPTSVGRVTGWNTGWEGSSKSVRIGSAGTLKTNIARDAKSATKGSLVGDASLATEPFVCFKDGTTKFTMTYDFDRYECTTEYWCPSISVEG</sequence>
<dbReference type="AlphaFoldDB" id="A0A2T2NFG2"/>
<evidence type="ECO:0000313" key="2">
    <source>
        <dbReference type="EMBL" id="PSN64120.1"/>
    </source>
</evidence>
<evidence type="ECO:0000313" key="3">
    <source>
        <dbReference type="Proteomes" id="UP000240883"/>
    </source>
</evidence>
<dbReference type="Proteomes" id="UP000240883">
    <property type="component" value="Unassembled WGS sequence"/>
</dbReference>
<feature type="signal peptide" evidence="1">
    <location>
        <begin position="1"/>
        <end position="20"/>
    </location>
</feature>
<dbReference type="OrthoDB" id="3783760at2759"/>
<protein>
    <recommendedName>
        <fullName evidence="4">Secreted protein</fullName>
    </recommendedName>
</protein>
<keyword evidence="1" id="KW-0732">Signal</keyword>
<organism evidence="2 3">
    <name type="scientific">Corynespora cassiicola Philippines</name>
    <dbReference type="NCBI Taxonomy" id="1448308"/>
    <lineage>
        <taxon>Eukaryota</taxon>
        <taxon>Fungi</taxon>
        <taxon>Dikarya</taxon>
        <taxon>Ascomycota</taxon>
        <taxon>Pezizomycotina</taxon>
        <taxon>Dothideomycetes</taxon>
        <taxon>Pleosporomycetidae</taxon>
        <taxon>Pleosporales</taxon>
        <taxon>Corynesporascaceae</taxon>
        <taxon>Corynespora</taxon>
    </lineage>
</organism>
<evidence type="ECO:0008006" key="4">
    <source>
        <dbReference type="Google" id="ProtNLM"/>
    </source>
</evidence>
<proteinExistence type="predicted"/>
<dbReference type="EMBL" id="KZ678139">
    <property type="protein sequence ID" value="PSN64120.1"/>
    <property type="molecule type" value="Genomic_DNA"/>
</dbReference>
<accession>A0A2T2NFG2</accession>
<reference evidence="2 3" key="1">
    <citation type="journal article" date="2018" name="Front. Microbiol.">
        <title>Genome-Wide Analysis of Corynespora cassiicola Leaf Fall Disease Putative Effectors.</title>
        <authorList>
            <person name="Lopez D."/>
            <person name="Ribeiro S."/>
            <person name="Label P."/>
            <person name="Fumanal B."/>
            <person name="Venisse J.S."/>
            <person name="Kohler A."/>
            <person name="de Oliveira R.R."/>
            <person name="Labutti K."/>
            <person name="Lipzen A."/>
            <person name="Lail K."/>
            <person name="Bauer D."/>
            <person name="Ohm R.A."/>
            <person name="Barry K.W."/>
            <person name="Spatafora J."/>
            <person name="Grigoriev I.V."/>
            <person name="Martin F.M."/>
            <person name="Pujade-Renaud V."/>
        </authorList>
    </citation>
    <scope>NUCLEOTIDE SEQUENCE [LARGE SCALE GENOMIC DNA]</scope>
    <source>
        <strain evidence="2 3">Philippines</strain>
    </source>
</reference>